<dbReference type="Proteomes" id="UP000041314">
    <property type="component" value="Unassembled WGS sequence"/>
</dbReference>
<protein>
    <submittedName>
        <fullName evidence="1">Uncharacterized protein</fullName>
    </submittedName>
</protein>
<gene>
    <name evidence="1" type="ORF">ERS008198_02130</name>
</gene>
<reference evidence="1 2" key="1">
    <citation type="submission" date="2015-03" db="EMBL/GenBank/DDBJ databases">
        <authorList>
            <consortium name="Pathogen Informatics"/>
        </authorList>
    </citation>
    <scope>NUCLEOTIDE SEQUENCE [LARGE SCALE GENOMIC DNA]</scope>
    <source>
        <strain evidence="1 2">A1104</strain>
    </source>
</reference>
<organism evidence="1 2">
    <name type="scientific">Salmonella enterica subsp. enterica serovar Bovismorbificans</name>
    <dbReference type="NCBI Taxonomy" id="58097"/>
    <lineage>
        <taxon>Bacteria</taxon>
        <taxon>Pseudomonadati</taxon>
        <taxon>Pseudomonadota</taxon>
        <taxon>Gammaproteobacteria</taxon>
        <taxon>Enterobacterales</taxon>
        <taxon>Enterobacteriaceae</taxon>
        <taxon>Salmonella</taxon>
    </lineage>
</organism>
<accession>A0A655CK36</accession>
<evidence type="ECO:0000313" key="2">
    <source>
        <dbReference type="Proteomes" id="UP000041314"/>
    </source>
</evidence>
<evidence type="ECO:0000313" key="1">
    <source>
        <dbReference type="EMBL" id="CNU18297.1"/>
    </source>
</evidence>
<sequence length="79" mass="8765">MAGGNVDIIRTGEVGAVCRTEETKSILQYLQHTVAKDIFATLCVLLQDGKNNVLLAHTGQVFQPHTFAESDQLRNRRIL</sequence>
<dbReference type="EMBL" id="CQPA01000013">
    <property type="protein sequence ID" value="CNU18297.1"/>
    <property type="molecule type" value="Genomic_DNA"/>
</dbReference>
<dbReference type="AlphaFoldDB" id="A0A655CK36"/>
<proteinExistence type="predicted"/>
<name>A0A655CK36_SALET</name>